<dbReference type="PANTHER" id="PTHR22922:SF19">
    <property type="entry name" value="CAPRIN HOMOLOG"/>
    <property type="match status" value="1"/>
</dbReference>
<name>A0ABR0A810_9CRUS</name>
<reference evidence="2 3" key="1">
    <citation type="journal article" date="2023" name="Nucleic Acids Res.">
        <title>The hologenome of Daphnia magna reveals possible DNA methylation and microbiome-mediated evolution of the host genome.</title>
        <authorList>
            <person name="Chaturvedi A."/>
            <person name="Li X."/>
            <person name="Dhandapani V."/>
            <person name="Marshall H."/>
            <person name="Kissane S."/>
            <person name="Cuenca-Cambronero M."/>
            <person name="Asole G."/>
            <person name="Calvet F."/>
            <person name="Ruiz-Romero M."/>
            <person name="Marangio P."/>
            <person name="Guigo R."/>
            <person name="Rago D."/>
            <person name="Mirbahai L."/>
            <person name="Eastwood N."/>
            <person name="Colbourne J.K."/>
            <person name="Zhou J."/>
            <person name="Mallon E."/>
            <person name="Orsini L."/>
        </authorList>
    </citation>
    <scope>NUCLEOTIDE SEQUENCE [LARGE SCALE GENOMIC DNA]</scope>
    <source>
        <strain evidence="2">LRV0_1</strain>
    </source>
</reference>
<evidence type="ECO:0000256" key="1">
    <source>
        <dbReference type="SAM" id="Phobius"/>
    </source>
</evidence>
<keyword evidence="1" id="KW-1133">Transmembrane helix</keyword>
<feature type="transmembrane region" description="Helical" evidence="1">
    <location>
        <begin position="24"/>
        <end position="44"/>
    </location>
</feature>
<dbReference type="EMBL" id="JAOYFB010000036">
    <property type="protein sequence ID" value="KAK4021275.1"/>
    <property type="molecule type" value="Genomic_DNA"/>
</dbReference>
<evidence type="ECO:0000313" key="2">
    <source>
        <dbReference type="EMBL" id="KAK4021275.1"/>
    </source>
</evidence>
<accession>A0ABR0A810</accession>
<keyword evidence="1" id="KW-0472">Membrane</keyword>
<keyword evidence="3" id="KW-1185">Reference proteome</keyword>
<organism evidence="2 3">
    <name type="scientific">Daphnia magna</name>
    <dbReference type="NCBI Taxonomy" id="35525"/>
    <lineage>
        <taxon>Eukaryota</taxon>
        <taxon>Metazoa</taxon>
        <taxon>Ecdysozoa</taxon>
        <taxon>Arthropoda</taxon>
        <taxon>Crustacea</taxon>
        <taxon>Branchiopoda</taxon>
        <taxon>Diplostraca</taxon>
        <taxon>Cladocera</taxon>
        <taxon>Anomopoda</taxon>
        <taxon>Daphniidae</taxon>
        <taxon>Daphnia</taxon>
    </lineage>
</organism>
<dbReference type="PANTHER" id="PTHR22922">
    <property type="entry name" value="GPI-ANCHORED PROTEIN P137"/>
    <property type="match status" value="1"/>
</dbReference>
<protein>
    <submittedName>
        <fullName evidence="2">Uncharacterized protein</fullName>
    </submittedName>
</protein>
<evidence type="ECO:0000313" key="3">
    <source>
        <dbReference type="Proteomes" id="UP001234178"/>
    </source>
</evidence>
<gene>
    <name evidence="2" type="ORF">OUZ56_003194</name>
</gene>
<sequence>MTGFQIQQLMKKTTEEFQLSEPRYPFELLIMLLLLVLATTYLSYQTVWLRGRIRAHEQLDVQDDHFLPHFKQVAEDFWGYRSGGFILVIKQSGATAFTRGDLSPGDHLALQ</sequence>
<dbReference type="InterPro" id="IPR028816">
    <property type="entry name" value="Caprin"/>
</dbReference>
<comment type="caution">
    <text evidence="2">The sequence shown here is derived from an EMBL/GenBank/DDBJ whole genome shotgun (WGS) entry which is preliminary data.</text>
</comment>
<proteinExistence type="predicted"/>
<dbReference type="Proteomes" id="UP001234178">
    <property type="component" value="Unassembled WGS sequence"/>
</dbReference>
<keyword evidence="1" id="KW-0812">Transmembrane</keyword>